<feature type="signal peptide" evidence="2">
    <location>
        <begin position="1"/>
        <end position="24"/>
    </location>
</feature>
<dbReference type="Gene3D" id="2.60.120.10">
    <property type="entry name" value="Jelly Rolls"/>
    <property type="match status" value="1"/>
</dbReference>
<sequence>MFTRRDFAICVATVALTVTALAMADAASPIIGETAWDWNTLVTKKTPVGEVRSIVKGPTATLDELEMHVTTLNPGMASHPPHHHPNEELILVDSGTVEALINGQWKRLGPGSVILNASNVLHGLRNVGQTPAQYHVVSWRTDKTPKE</sequence>
<dbReference type="InterPro" id="IPR014710">
    <property type="entry name" value="RmlC-like_jellyroll"/>
</dbReference>
<evidence type="ECO:0000313" key="5">
    <source>
        <dbReference type="Proteomes" id="UP001596091"/>
    </source>
</evidence>
<dbReference type="Proteomes" id="UP001596091">
    <property type="component" value="Unassembled WGS sequence"/>
</dbReference>
<comment type="caution">
    <text evidence="4">The sequence shown here is derived from an EMBL/GenBank/DDBJ whole genome shotgun (WGS) entry which is preliminary data.</text>
</comment>
<dbReference type="CDD" id="cd02209">
    <property type="entry name" value="cupin_XRE_C"/>
    <property type="match status" value="1"/>
</dbReference>
<dbReference type="PANTHER" id="PTHR35848">
    <property type="entry name" value="OXALATE-BINDING PROTEIN"/>
    <property type="match status" value="1"/>
</dbReference>
<protein>
    <submittedName>
        <fullName evidence="4">Cupin domain-containing protein</fullName>
    </submittedName>
</protein>
<feature type="chain" id="PRO_5045181560" evidence="2">
    <location>
        <begin position="25"/>
        <end position="147"/>
    </location>
</feature>
<proteinExistence type="predicted"/>
<dbReference type="PANTHER" id="PTHR35848:SF6">
    <property type="entry name" value="CUPIN TYPE-2 DOMAIN-CONTAINING PROTEIN"/>
    <property type="match status" value="1"/>
</dbReference>
<dbReference type="EMBL" id="JBHSPH010000002">
    <property type="protein sequence ID" value="MFC5862328.1"/>
    <property type="molecule type" value="Genomic_DNA"/>
</dbReference>
<organism evidence="4 5">
    <name type="scientific">Acidicapsa dinghuensis</name>
    <dbReference type="NCBI Taxonomy" id="2218256"/>
    <lineage>
        <taxon>Bacteria</taxon>
        <taxon>Pseudomonadati</taxon>
        <taxon>Acidobacteriota</taxon>
        <taxon>Terriglobia</taxon>
        <taxon>Terriglobales</taxon>
        <taxon>Acidobacteriaceae</taxon>
        <taxon>Acidicapsa</taxon>
    </lineage>
</organism>
<evidence type="ECO:0000256" key="1">
    <source>
        <dbReference type="ARBA" id="ARBA00022723"/>
    </source>
</evidence>
<dbReference type="SUPFAM" id="SSF51182">
    <property type="entry name" value="RmlC-like cupins"/>
    <property type="match status" value="1"/>
</dbReference>
<gene>
    <name evidence="4" type="ORF">ACFPT7_08500</name>
</gene>
<keyword evidence="5" id="KW-1185">Reference proteome</keyword>
<name>A0ABW1EG31_9BACT</name>
<dbReference type="InterPro" id="IPR013096">
    <property type="entry name" value="Cupin_2"/>
</dbReference>
<evidence type="ECO:0000259" key="3">
    <source>
        <dbReference type="Pfam" id="PF07883"/>
    </source>
</evidence>
<evidence type="ECO:0000313" key="4">
    <source>
        <dbReference type="EMBL" id="MFC5862328.1"/>
    </source>
</evidence>
<dbReference type="RefSeq" id="WP_263338800.1">
    <property type="nucleotide sequence ID" value="NZ_JAGSYH010000004.1"/>
</dbReference>
<dbReference type="InterPro" id="IPR051610">
    <property type="entry name" value="GPI/OXD"/>
</dbReference>
<evidence type="ECO:0000256" key="2">
    <source>
        <dbReference type="SAM" id="SignalP"/>
    </source>
</evidence>
<keyword evidence="2" id="KW-0732">Signal</keyword>
<dbReference type="InterPro" id="IPR011051">
    <property type="entry name" value="RmlC_Cupin_sf"/>
</dbReference>
<keyword evidence="1" id="KW-0479">Metal-binding</keyword>
<reference evidence="5" key="1">
    <citation type="journal article" date="2019" name="Int. J. Syst. Evol. Microbiol.">
        <title>The Global Catalogue of Microorganisms (GCM) 10K type strain sequencing project: providing services to taxonomists for standard genome sequencing and annotation.</title>
        <authorList>
            <consortium name="The Broad Institute Genomics Platform"/>
            <consortium name="The Broad Institute Genome Sequencing Center for Infectious Disease"/>
            <person name="Wu L."/>
            <person name="Ma J."/>
        </authorList>
    </citation>
    <scope>NUCLEOTIDE SEQUENCE [LARGE SCALE GENOMIC DNA]</scope>
    <source>
        <strain evidence="5">JCM 4087</strain>
    </source>
</reference>
<dbReference type="Pfam" id="PF07883">
    <property type="entry name" value="Cupin_2"/>
    <property type="match status" value="1"/>
</dbReference>
<accession>A0ABW1EG31</accession>
<feature type="domain" description="Cupin type-2" evidence="3">
    <location>
        <begin position="69"/>
        <end position="137"/>
    </location>
</feature>